<evidence type="ECO:0000313" key="12">
    <source>
        <dbReference type="Proteomes" id="UP000055590"/>
    </source>
</evidence>
<keyword evidence="9" id="KW-0963">Cytoplasm</keyword>
<accession>A0A0K1PBY0</accession>
<dbReference type="SUPFAM" id="SSF52540">
    <property type="entry name" value="P-loop containing nucleoside triphosphate hydrolases"/>
    <property type="match status" value="1"/>
</dbReference>
<evidence type="ECO:0000313" key="11">
    <source>
        <dbReference type="EMBL" id="AKU90624.1"/>
    </source>
</evidence>
<dbReference type="GO" id="GO:0004385">
    <property type="term" value="F:GMP kinase activity"/>
    <property type="evidence" value="ECO:0007669"/>
    <property type="project" value="UniProtKB-UniRule"/>
</dbReference>
<keyword evidence="5 9" id="KW-0547">Nucleotide-binding</keyword>
<comment type="subcellular location">
    <subcellularLocation>
        <location evidence="9">Cytoplasm</location>
    </subcellularLocation>
</comment>
<proteinExistence type="inferred from homology"/>
<dbReference type="Gene3D" id="3.30.63.10">
    <property type="entry name" value="Guanylate Kinase phosphate binding domain"/>
    <property type="match status" value="1"/>
</dbReference>
<dbReference type="HAMAP" id="MF_00328">
    <property type="entry name" value="Guanylate_kinase"/>
    <property type="match status" value="1"/>
</dbReference>
<dbReference type="NCBIfam" id="TIGR03263">
    <property type="entry name" value="guanyl_kin"/>
    <property type="match status" value="1"/>
</dbReference>
<comment type="function">
    <text evidence="9">Essential for recycling GMP and indirectly, cGMP.</text>
</comment>
<evidence type="ECO:0000256" key="6">
    <source>
        <dbReference type="ARBA" id="ARBA00022777"/>
    </source>
</evidence>
<evidence type="ECO:0000256" key="9">
    <source>
        <dbReference type="HAMAP-Rule" id="MF_00328"/>
    </source>
</evidence>
<dbReference type="Pfam" id="PF00625">
    <property type="entry name" value="Guanylate_kin"/>
    <property type="match status" value="1"/>
</dbReference>
<organism evidence="11 12">
    <name type="scientific">Vulgatibacter incomptus</name>
    <dbReference type="NCBI Taxonomy" id="1391653"/>
    <lineage>
        <taxon>Bacteria</taxon>
        <taxon>Pseudomonadati</taxon>
        <taxon>Myxococcota</taxon>
        <taxon>Myxococcia</taxon>
        <taxon>Myxococcales</taxon>
        <taxon>Cystobacterineae</taxon>
        <taxon>Vulgatibacteraceae</taxon>
        <taxon>Vulgatibacter</taxon>
    </lineage>
</organism>
<protein>
    <recommendedName>
        <fullName evidence="3 9">Guanylate kinase</fullName>
        <ecNumber evidence="2 9">2.7.4.8</ecNumber>
    </recommendedName>
    <alternativeName>
        <fullName evidence="8 9">GMP kinase</fullName>
    </alternativeName>
</protein>
<dbReference type="InterPro" id="IPR008145">
    <property type="entry name" value="GK/Ca_channel_bsu"/>
</dbReference>
<dbReference type="GO" id="GO:0005524">
    <property type="term" value="F:ATP binding"/>
    <property type="evidence" value="ECO:0007669"/>
    <property type="project" value="UniProtKB-UniRule"/>
</dbReference>
<dbReference type="PROSITE" id="PS50052">
    <property type="entry name" value="GUANYLATE_KINASE_2"/>
    <property type="match status" value="1"/>
</dbReference>
<evidence type="ECO:0000256" key="4">
    <source>
        <dbReference type="ARBA" id="ARBA00022679"/>
    </source>
</evidence>
<evidence type="ECO:0000256" key="2">
    <source>
        <dbReference type="ARBA" id="ARBA00012961"/>
    </source>
</evidence>
<reference evidence="11 12" key="1">
    <citation type="submission" date="2015-08" db="EMBL/GenBank/DDBJ databases">
        <authorList>
            <person name="Babu N.S."/>
            <person name="Beckwith C.J."/>
            <person name="Beseler K.G."/>
            <person name="Brison A."/>
            <person name="Carone J.V."/>
            <person name="Caskin T.P."/>
            <person name="Diamond M."/>
            <person name="Durham M.E."/>
            <person name="Foxe J.M."/>
            <person name="Go M."/>
            <person name="Henderson B.A."/>
            <person name="Jones I.B."/>
            <person name="McGettigan J.A."/>
            <person name="Micheletti S.J."/>
            <person name="Nasrallah M.E."/>
            <person name="Ortiz D."/>
            <person name="Piller C.R."/>
            <person name="Privatt S.R."/>
            <person name="Schneider S.L."/>
            <person name="Sharp S."/>
            <person name="Smith T.C."/>
            <person name="Stanton J.D."/>
            <person name="Ullery H.E."/>
            <person name="Wilson R.J."/>
            <person name="Serrano M.G."/>
            <person name="Buck G."/>
            <person name="Lee V."/>
            <person name="Wang Y."/>
            <person name="Carvalho R."/>
            <person name="Voegtly L."/>
            <person name="Shi R."/>
            <person name="Duckworth R."/>
            <person name="Johnson A."/>
            <person name="Loviza R."/>
            <person name="Walstead R."/>
            <person name="Shah Z."/>
            <person name="Kiflezghi M."/>
            <person name="Wade K."/>
            <person name="Ball S.L."/>
            <person name="Bradley K.W."/>
            <person name="Asai D.J."/>
            <person name="Bowman C.A."/>
            <person name="Russell D.A."/>
            <person name="Pope W.H."/>
            <person name="Jacobs-Sera D."/>
            <person name="Hendrix R.W."/>
            <person name="Hatfull G.F."/>
        </authorList>
    </citation>
    <scope>NUCLEOTIDE SEQUENCE [LARGE SCALE GENOMIC DNA]</scope>
    <source>
        <strain evidence="11 12">DSM 27710</strain>
    </source>
</reference>
<dbReference type="STRING" id="1391653.AKJ08_1011"/>
<dbReference type="AlphaFoldDB" id="A0A0K1PBY0"/>
<dbReference type="Gene3D" id="3.40.50.300">
    <property type="entry name" value="P-loop containing nucleotide triphosphate hydrolases"/>
    <property type="match status" value="1"/>
</dbReference>
<name>A0A0K1PBY0_9BACT</name>
<evidence type="ECO:0000256" key="7">
    <source>
        <dbReference type="ARBA" id="ARBA00022840"/>
    </source>
</evidence>
<dbReference type="KEGG" id="vin:AKJ08_1011"/>
<dbReference type="EMBL" id="CP012332">
    <property type="protein sequence ID" value="AKU90624.1"/>
    <property type="molecule type" value="Genomic_DNA"/>
</dbReference>
<dbReference type="OrthoDB" id="9808150at2"/>
<dbReference type="EC" id="2.7.4.8" evidence="2 9"/>
<comment type="similarity">
    <text evidence="1 9">Belongs to the guanylate kinase family.</text>
</comment>
<gene>
    <name evidence="9" type="primary">gmk</name>
    <name evidence="11" type="ORF">AKJ08_1011</name>
</gene>
<dbReference type="CDD" id="cd00071">
    <property type="entry name" value="GMPK"/>
    <property type="match status" value="1"/>
</dbReference>
<keyword evidence="7 9" id="KW-0067">ATP-binding</keyword>
<dbReference type="PATRIC" id="fig|1391653.3.peg.1034"/>
<dbReference type="Proteomes" id="UP000055590">
    <property type="component" value="Chromosome"/>
</dbReference>
<evidence type="ECO:0000256" key="8">
    <source>
        <dbReference type="ARBA" id="ARBA00030128"/>
    </source>
</evidence>
<dbReference type="InterPro" id="IPR008144">
    <property type="entry name" value="Guanylate_kin-like_dom"/>
</dbReference>
<keyword evidence="6 9" id="KW-0418">Kinase</keyword>
<dbReference type="PANTHER" id="PTHR23117">
    <property type="entry name" value="GUANYLATE KINASE-RELATED"/>
    <property type="match status" value="1"/>
</dbReference>
<keyword evidence="4 9" id="KW-0808">Transferase</keyword>
<comment type="catalytic activity">
    <reaction evidence="9">
        <text>GMP + ATP = GDP + ADP</text>
        <dbReference type="Rhea" id="RHEA:20780"/>
        <dbReference type="ChEBI" id="CHEBI:30616"/>
        <dbReference type="ChEBI" id="CHEBI:58115"/>
        <dbReference type="ChEBI" id="CHEBI:58189"/>
        <dbReference type="ChEBI" id="CHEBI:456216"/>
        <dbReference type="EC" id="2.7.4.8"/>
    </reaction>
</comment>
<feature type="binding site" evidence="9">
    <location>
        <begin position="6"/>
        <end position="13"/>
    </location>
    <ligand>
        <name>ATP</name>
        <dbReference type="ChEBI" id="CHEBI:30616"/>
    </ligand>
</feature>
<dbReference type="FunFam" id="3.30.63.10:FF:000002">
    <property type="entry name" value="Guanylate kinase 1"/>
    <property type="match status" value="1"/>
</dbReference>
<dbReference type="PANTHER" id="PTHR23117:SF13">
    <property type="entry name" value="GUANYLATE KINASE"/>
    <property type="match status" value="1"/>
</dbReference>
<evidence type="ECO:0000256" key="1">
    <source>
        <dbReference type="ARBA" id="ARBA00005790"/>
    </source>
</evidence>
<evidence type="ECO:0000256" key="5">
    <source>
        <dbReference type="ARBA" id="ARBA00022741"/>
    </source>
</evidence>
<dbReference type="InterPro" id="IPR017665">
    <property type="entry name" value="Guanylate_kinase"/>
</dbReference>
<dbReference type="InterPro" id="IPR027417">
    <property type="entry name" value="P-loop_NTPase"/>
</dbReference>
<dbReference type="SMART" id="SM00072">
    <property type="entry name" value="GuKc"/>
    <property type="match status" value="1"/>
</dbReference>
<evidence type="ECO:0000256" key="3">
    <source>
        <dbReference type="ARBA" id="ARBA00016296"/>
    </source>
</evidence>
<sequence>MLVLSAPSGAGKTTLARRLLAEQTDGIFSVSVTTRPPRGREVDGVDYTFLDQEAFDRLRERGELLEWAQVHGATYGTPARFAREALEGGRLVVFDIDVQGGLQIKARHPEAATVLILPPSPNELERRLRSRGTEAEDVVRRRLFVARAEVAECVAAYDFAVTNDELERAQGDLLSIVRNLRGEGTADDASRARDLRIERGNGADAFASGHLSAWR</sequence>
<dbReference type="GO" id="GO:0005829">
    <property type="term" value="C:cytosol"/>
    <property type="evidence" value="ECO:0007669"/>
    <property type="project" value="TreeGrafter"/>
</dbReference>
<feature type="domain" description="Guanylate kinase-like" evidence="10">
    <location>
        <begin position="1"/>
        <end position="178"/>
    </location>
</feature>
<dbReference type="InterPro" id="IPR020590">
    <property type="entry name" value="Guanylate_kinase_CS"/>
</dbReference>
<keyword evidence="12" id="KW-1185">Reference proteome</keyword>
<dbReference type="PROSITE" id="PS00856">
    <property type="entry name" value="GUANYLATE_KINASE_1"/>
    <property type="match status" value="1"/>
</dbReference>
<evidence type="ECO:0000259" key="10">
    <source>
        <dbReference type="PROSITE" id="PS50052"/>
    </source>
</evidence>